<reference evidence="4" key="1">
    <citation type="submission" date="2015-08" db="UniProtKB">
        <authorList>
            <consortium name="WormBaseParasite"/>
        </authorList>
    </citation>
    <scope>IDENTIFICATION</scope>
</reference>
<comment type="similarity">
    <text evidence="1">Belongs to the biotin--protein ligase family.</text>
</comment>
<dbReference type="Pfam" id="PF03099">
    <property type="entry name" value="BPL_LplA_LipB"/>
    <property type="match status" value="1"/>
</dbReference>
<dbReference type="STRING" id="6248.A0A0K0EE42"/>
<dbReference type="PANTHER" id="PTHR12835">
    <property type="entry name" value="BIOTIN PROTEIN LIGASE"/>
    <property type="match status" value="1"/>
</dbReference>
<evidence type="ECO:0000256" key="2">
    <source>
        <dbReference type="ARBA" id="ARBA00022598"/>
    </source>
</evidence>
<dbReference type="GO" id="GO:0005737">
    <property type="term" value="C:cytoplasm"/>
    <property type="evidence" value="ECO:0007669"/>
    <property type="project" value="TreeGrafter"/>
</dbReference>
<dbReference type="GO" id="GO:0004077">
    <property type="term" value="F:biotin--[biotin carboxyl-carrier protein] ligase activity"/>
    <property type="evidence" value="ECO:0007669"/>
    <property type="project" value="InterPro"/>
</dbReference>
<feature type="domain" description="BPL/LPL catalytic" evidence="3">
    <location>
        <begin position="252"/>
        <end position="439"/>
    </location>
</feature>
<dbReference type="InterPro" id="IPR045864">
    <property type="entry name" value="aa-tRNA-synth_II/BPL/LPL"/>
</dbReference>
<dbReference type="SUPFAM" id="SSF55681">
    <property type="entry name" value="Class II aaRS and biotin synthetases"/>
    <property type="match status" value="1"/>
</dbReference>
<proteinExistence type="inferred from homology"/>
<protein>
    <submittedName>
        <fullName evidence="4">BPL/LPL catalytic domain-containing protein</fullName>
    </submittedName>
</protein>
<accession>A0A0K0EE42</accession>
<evidence type="ECO:0000313" key="4">
    <source>
        <dbReference type="WBParaSite" id="SSTP_0000775400.1"/>
    </source>
</evidence>
<name>A0A0K0EE42_STRER</name>
<dbReference type="WBParaSite" id="SSTP_0000775400.1">
    <property type="protein sequence ID" value="SSTP_0000775400.1"/>
    <property type="gene ID" value="SSTP_0000775400"/>
</dbReference>
<dbReference type="AlphaFoldDB" id="A0A0K0EE42"/>
<evidence type="ECO:0000259" key="3">
    <source>
        <dbReference type="PROSITE" id="PS51733"/>
    </source>
</evidence>
<sequence length="527" mass="60238">MTLRIKLFSLISTKRFIFYKYFDNKLLPSLSKNNIFQFINMKSTFDKSNIFSKPPSILIYTKDNYEHFKQINNNILNIVSSDTYTTKYIDTSILKGTNWIDSSTTCLILSGIDELDQDCIDSINKFIIDNGKIIIQDSKCKELFKNNNVINDDKMSIVEMLQKIGLDISSDHEVKKLTTSYLISDDDKRIFDIVGLKFSKELGNNPKIFVNPISSNDDIKEVETTQNLFNIKILTVSKDVPEFNRHEYFNNLHTNNLGKLLLHSDVCTTTLDISHALLTAFPKNVFPIVVTTNYQISGVGRGGNNWISPKGCLMFSFNYDILSTSLLSKRLTFIQHILVVAIVDAIHSLVDINDLPLKIKWPNDIYWDRKYKLGGIIVKSSTSGDNFSCILGAGLNVNNNKPTVCLNQFLRELYGIELSIENILAEIMNKFEKYIKIFEENDYEVFLESYYKYWLHKNEEVFVKGVSSIDSDTDEDDKLNEYCIIKGINEYGYLKVLGKSSGVSFCVSDDGNTFDMMKGLIKTSVHV</sequence>
<organism evidence="4">
    <name type="scientific">Strongyloides stercoralis</name>
    <name type="common">Threadworm</name>
    <dbReference type="NCBI Taxonomy" id="6248"/>
    <lineage>
        <taxon>Eukaryota</taxon>
        <taxon>Metazoa</taxon>
        <taxon>Ecdysozoa</taxon>
        <taxon>Nematoda</taxon>
        <taxon>Chromadorea</taxon>
        <taxon>Rhabditida</taxon>
        <taxon>Tylenchina</taxon>
        <taxon>Panagrolaimomorpha</taxon>
        <taxon>Strongyloidoidea</taxon>
        <taxon>Strongyloididae</taxon>
        <taxon>Strongyloides</taxon>
    </lineage>
</organism>
<evidence type="ECO:0000256" key="1">
    <source>
        <dbReference type="ARBA" id="ARBA00009934"/>
    </source>
</evidence>
<dbReference type="CDD" id="cd16442">
    <property type="entry name" value="BPL"/>
    <property type="match status" value="1"/>
</dbReference>
<dbReference type="InterPro" id="IPR004408">
    <property type="entry name" value="Biotin_CoA_COase_ligase"/>
</dbReference>
<keyword evidence="2" id="KW-0436">Ligase</keyword>
<dbReference type="Gene3D" id="3.30.930.10">
    <property type="entry name" value="Bira Bifunctional Protein, Domain 2"/>
    <property type="match status" value="1"/>
</dbReference>
<dbReference type="NCBIfam" id="TIGR00121">
    <property type="entry name" value="birA_ligase"/>
    <property type="match status" value="1"/>
</dbReference>
<dbReference type="InterPro" id="IPR004143">
    <property type="entry name" value="BPL_LPL_catalytic"/>
</dbReference>
<dbReference type="PROSITE" id="PS51733">
    <property type="entry name" value="BPL_LPL_CATALYTIC"/>
    <property type="match status" value="1"/>
</dbReference>
<dbReference type="PANTHER" id="PTHR12835:SF5">
    <property type="entry name" value="BIOTIN--PROTEIN LIGASE"/>
    <property type="match status" value="1"/>
</dbReference>